<proteinExistence type="predicted"/>
<dbReference type="EMBL" id="BK016086">
    <property type="protein sequence ID" value="DAF93637.1"/>
    <property type="molecule type" value="Genomic_DNA"/>
</dbReference>
<evidence type="ECO:0000259" key="1">
    <source>
        <dbReference type="Pfam" id="PF21277"/>
    </source>
</evidence>
<dbReference type="Pfam" id="PF21277">
    <property type="entry name" value="T6SS_VgrG3-like_C"/>
    <property type="match status" value="1"/>
</dbReference>
<accession>A0A8S5UGM7</accession>
<sequence>MSVRREITGNISGKYESGARGVKTVSTGAGDRGGVSYGKHQLASNTGTMAAFLKSSFGKPYADQFKGTEPGTKEFSAIYKRIAEAEPEQFELAQFMYIGQTHYDPQAAKLAASYIFVDDRHVAVRECVFSVSVQYGPNTSFIIKALGPNFKGTDKEFIEKVQNYRASSVGVYFKSSSKAVQKGVADRAANELKDLLALLKT</sequence>
<dbReference type="InterPro" id="IPR049073">
    <property type="entry name" value="T6SS_VgrG3-like_C"/>
</dbReference>
<name>A0A8S5UGM7_9CAUD</name>
<feature type="domain" description="Type VI secretion system spike protein VgrG3-like C-terminal" evidence="1">
    <location>
        <begin position="9"/>
        <end position="191"/>
    </location>
</feature>
<reference evidence="2" key="1">
    <citation type="journal article" date="2021" name="Proc. Natl. Acad. Sci. U.S.A.">
        <title>A Catalog of Tens of Thousands of Viruses from Human Metagenomes Reveals Hidden Associations with Chronic Diseases.</title>
        <authorList>
            <person name="Tisza M.J."/>
            <person name="Buck C.B."/>
        </authorList>
    </citation>
    <scope>NUCLEOTIDE SEQUENCE</scope>
    <source>
        <strain evidence="2">Ctshb19</strain>
    </source>
</reference>
<organism evidence="2">
    <name type="scientific">Myoviridae sp. ctshb19</name>
    <dbReference type="NCBI Taxonomy" id="2825194"/>
    <lineage>
        <taxon>Viruses</taxon>
        <taxon>Duplodnaviria</taxon>
        <taxon>Heunggongvirae</taxon>
        <taxon>Uroviricota</taxon>
        <taxon>Caudoviricetes</taxon>
    </lineage>
</organism>
<evidence type="ECO:0000313" key="2">
    <source>
        <dbReference type="EMBL" id="DAF93637.1"/>
    </source>
</evidence>
<protein>
    <submittedName>
        <fullName evidence="2">Chitosanase</fullName>
    </submittedName>
</protein>